<dbReference type="PANTHER" id="PTHR11360:SF287">
    <property type="entry name" value="MFS MONOCARBOXYLATE TRANSPORTER"/>
    <property type="match status" value="1"/>
</dbReference>
<comment type="similarity">
    <text evidence="2">Belongs to the major facilitator superfamily. Monocarboxylate porter (TC 2.A.1.13) family.</text>
</comment>
<dbReference type="Pfam" id="PF07690">
    <property type="entry name" value="MFS_1"/>
    <property type="match status" value="1"/>
</dbReference>
<feature type="transmembrane region" description="Helical" evidence="3">
    <location>
        <begin position="194"/>
        <end position="214"/>
    </location>
</feature>
<dbReference type="PANTHER" id="PTHR11360">
    <property type="entry name" value="MONOCARBOXYLATE TRANSPORTER"/>
    <property type="match status" value="1"/>
</dbReference>
<feature type="transmembrane region" description="Helical" evidence="3">
    <location>
        <begin position="226"/>
        <end position="245"/>
    </location>
</feature>
<evidence type="ECO:0000256" key="1">
    <source>
        <dbReference type="ARBA" id="ARBA00004141"/>
    </source>
</evidence>
<dbReference type="STRING" id="436010.A0A166HKH6"/>
<dbReference type="InterPro" id="IPR011701">
    <property type="entry name" value="MFS"/>
</dbReference>
<reference evidence="4 5" key="1">
    <citation type="journal article" date="2016" name="Mol. Biol. Evol.">
        <title>Comparative Genomics of Early-Diverging Mushroom-Forming Fungi Provides Insights into the Origins of Lignocellulose Decay Capabilities.</title>
        <authorList>
            <person name="Nagy L.G."/>
            <person name="Riley R."/>
            <person name="Tritt A."/>
            <person name="Adam C."/>
            <person name="Daum C."/>
            <person name="Floudas D."/>
            <person name="Sun H."/>
            <person name="Yadav J.S."/>
            <person name="Pangilinan J."/>
            <person name="Larsson K.H."/>
            <person name="Matsuura K."/>
            <person name="Barry K."/>
            <person name="Labutti K."/>
            <person name="Kuo R."/>
            <person name="Ohm R.A."/>
            <person name="Bhattacharya S.S."/>
            <person name="Shirouzu T."/>
            <person name="Yoshinaga Y."/>
            <person name="Martin F.M."/>
            <person name="Grigoriev I.V."/>
            <person name="Hibbett D.S."/>
        </authorList>
    </citation>
    <scope>NUCLEOTIDE SEQUENCE [LARGE SCALE GENOMIC DNA]</scope>
    <source>
        <strain evidence="4 5">CBS 109695</strain>
    </source>
</reference>
<organism evidence="4 5">
    <name type="scientific">Athelia psychrophila</name>
    <dbReference type="NCBI Taxonomy" id="1759441"/>
    <lineage>
        <taxon>Eukaryota</taxon>
        <taxon>Fungi</taxon>
        <taxon>Dikarya</taxon>
        <taxon>Basidiomycota</taxon>
        <taxon>Agaricomycotina</taxon>
        <taxon>Agaricomycetes</taxon>
        <taxon>Agaricomycetidae</taxon>
        <taxon>Atheliales</taxon>
        <taxon>Atheliaceae</taxon>
        <taxon>Athelia</taxon>
    </lineage>
</organism>
<accession>A0A166HKH6</accession>
<comment type="subcellular location">
    <subcellularLocation>
        <location evidence="1">Membrane</location>
        <topology evidence="1">Multi-pass membrane protein</topology>
    </subcellularLocation>
</comment>
<evidence type="ECO:0000256" key="2">
    <source>
        <dbReference type="ARBA" id="ARBA00006727"/>
    </source>
</evidence>
<dbReference type="AlphaFoldDB" id="A0A166HKH6"/>
<gene>
    <name evidence="4" type="ORF">FIBSPDRAFT_1045888</name>
</gene>
<dbReference type="Gene3D" id="1.20.1250.20">
    <property type="entry name" value="MFS general substrate transporter like domains"/>
    <property type="match status" value="2"/>
</dbReference>
<evidence type="ECO:0000313" key="5">
    <source>
        <dbReference type="Proteomes" id="UP000076532"/>
    </source>
</evidence>
<evidence type="ECO:0000256" key="3">
    <source>
        <dbReference type="SAM" id="Phobius"/>
    </source>
</evidence>
<keyword evidence="5" id="KW-1185">Reference proteome</keyword>
<proteinExistence type="inferred from homology"/>
<sequence>MSAANRPSAEVIELDIRGTIPVASFDSVLLRASVASSINPVVPELVRNESILAPVDGGFGAWSFLAAAFLVETIVWGFPSAFGVFLAEYLKNPVYLSQPGATSLLPLIGSLSTGIIYCSGVVIYPFTSRYPQWRRTLILVGGFICFASLFGASYATTVNQLVALQGVLYAIGGSLLYAPCLCYVSEWFVKKQGLANGVLSAGTAVGGLILPFIIPRLVAVHGASTALRYLSIAIGISLIPCYPFLKGRLPVARVQGPAARGAPDRAWLTSAPFWLLAAVSTMQGFGYFVPILWLPTFASNLDISDSNSSLTLAVLNGASAVGRVVMGYASDNIDPWLLILSTLGTSALATFILWGVLSNSFAGLLAFGLVYGVMAGGFTSLWPAIVRPIAKDDVALITSLYGYLLLTRGIGNIASTPVSNALLRTNQSVSIPYHQTKTGFAVGEGRYENVIIYVGICFAAASVISVGGWAVEKSRAQRDHVRG</sequence>
<feature type="transmembrane region" description="Helical" evidence="3">
    <location>
        <begin position="161"/>
        <end position="182"/>
    </location>
</feature>
<dbReference type="SUPFAM" id="SSF103473">
    <property type="entry name" value="MFS general substrate transporter"/>
    <property type="match status" value="1"/>
</dbReference>
<dbReference type="OrthoDB" id="2213137at2759"/>
<feature type="transmembrane region" description="Helical" evidence="3">
    <location>
        <begin position="136"/>
        <end position="155"/>
    </location>
</feature>
<feature type="transmembrane region" description="Helical" evidence="3">
    <location>
        <begin position="363"/>
        <end position="382"/>
    </location>
</feature>
<feature type="transmembrane region" description="Helical" evidence="3">
    <location>
        <begin position="450"/>
        <end position="471"/>
    </location>
</feature>
<feature type="transmembrane region" description="Helical" evidence="3">
    <location>
        <begin position="104"/>
        <end position="124"/>
    </location>
</feature>
<evidence type="ECO:0000313" key="4">
    <source>
        <dbReference type="EMBL" id="KZP18958.1"/>
    </source>
</evidence>
<keyword evidence="3" id="KW-0472">Membrane</keyword>
<feature type="transmembrane region" description="Helical" evidence="3">
    <location>
        <begin position="266"/>
        <end position="289"/>
    </location>
</feature>
<keyword evidence="3" id="KW-0812">Transmembrane</keyword>
<dbReference type="InterPro" id="IPR036259">
    <property type="entry name" value="MFS_trans_sf"/>
</dbReference>
<dbReference type="GO" id="GO:0016020">
    <property type="term" value="C:membrane"/>
    <property type="evidence" value="ECO:0007669"/>
    <property type="project" value="UniProtKB-SubCell"/>
</dbReference>
<dbReference type="Proteomes" id="UP000076532">
    <property type="component" value="Unassembled WGS sequence"/>
</dbReference>
<keyword evidence="3" id="KW-1133">Transmembrane helix</keyword>
<feature type="transmembrane region" description="Helical" evidence="3">
    <location>
        <begin position="336"/>
        <end position="357"/>
    </location>
</feature>
<dbReference type="InterPro" id="IPR050327">
    <property type="entry name" value="Proton-linked_MCT"/>
</dbReference>
<dbReference type="GO" id="GO:0022857">
    <property type="term" value="F:transmembrane transporter activity"/>
    <property type="evidence" value="ECO:0007669"/>
    <property type="project" value="InterPro"/>
</dbReference>
<feature type="transmembrane region" description="Helical" evidence="3">
    <location>
        <begin position="59"/>
        <end position="84"/>
    </location>
</feature>
<dbReference type="EMBL" id="KV417568">
    <property type="protein sequence ID" value="KZP18958.1"/>
    <property type="molecule type" value="Genomic_DNA"/>
</dbReference>
<name>A0A166HKH6_9AGAM</name>
<protein>
    <submittedName>
        <fullName evidence="4">MFS general substrate transporter</fullName>
    </submittedName>
</protein>